<proteinExistence type="inferred from homology"/>
<evidence type="ECO:0000256" key="4">
    <source>
        <dbReference type="ARBA" id="ARBA00022670"/>
    </source>
</evidence>
<evidence type="ECO:0000256" key="10">
    <source>
        <dbReference type="PIRSR" id="PIRSR634015-2"/>
    </source>
</evidence>
<dbReference type="InterPro" id="IPR015211">
    <property type="entry name" value="Peptidase_M1_C"/>
</dbReference>
<comment type="cofactor">
    <cofactor evidence="11">
        <name>Zn(2+)</name>
        <dbReference type="ChEBI" id="CHEBI:29105"/>
    </cofactor>
    <text evidence="11">Binds 1 zinc ion per subunit.</text>
</comment>
<feature type="binding site" evidence="10">
    <location>
        <begin position="148"/>
        <end position="150"/>
    </location>
    <ligand>
        <name>a peptide</name>
        <dbReference type="ChEBI" id="CHEBI:60466"/>
    </ligand>
</feature>
<dbReference type="InterPro" id="IPR027268">
    <property type="entry name" value="Peptidase_M4/M1_CTD_sf"/>
</dbReference>
<evidence type="ECO:0000313" key="14">
    <source>
        <dbReference type="Proteomes" id="UP000269793"/>
    </source>
</evidence>
<dbReference type="Pfam" id="PF09127">
    <property type="entry name" value="Leuk-A4-hydro_C"/>
    <property type="match status" value="1"/>
</dbReference>
<dbReference type="FunFam" id="1.10.390.10:FF:000003">
    <property type="entry name" value="Leukotriene A(4) hydrolase"/>
    <property type="match status" value="1"/>
</dbReference>
<dbReference type="Gene3D" id="1.10.390.10">
    <property type="entry name" value="Neutral Protease Domain 2"/>
    <property type="match status" value="1"/>
</dbReference>
<keyword evidence="6" id="KW-0378">Hydrolase</keyword>
<dbReference type="Gene3D" id="2.60.40.1730">
    <property type="entry name" value="tricorn interacting facor f3 domain"/>
    <property type="match status" value="1"/>
</dbReference>
<evidence type="ECO:0000259" key="12">
    <source>
        <dbReference type="SMART" id="SM01263"/>
    </source>
</evidence>
<dbReference type="Gene3D" id="1.25.40.320">
    <property type="entry name" value="Peptidase M1, leukotriene A4 hydrolase/aminopeptidase C-terminal domain"/>
    <property type="match status" value="1"/>
</dbReference>
<dbReference type="EMBL" id="CP033152">
    <property type="protein sequence ID" value="AYO44036.1"/>
    <property type="molecule type" value="Genomic_DNA"/>
</dbReference>
<dbReference type="FunFam" id="2.60.40.1730:FF:000004">
    <property type="entry name" value="Leukotriene A(4) hydrolase"/>
    <property type="match status" value="1"/>
</dbReference>
<dbReference type="Gene3D" id="3.30.2010.30">
    <property type="match status" value="1"/>
</dbReference>
<dbReference type="InterPro" id="IPR049980">
    <property type="entry name" value="LTA4H_cat"/>
</dbReference>
<dbReference type="InterPro" id="IPR042097">
    <property type="entry name" value="Aminopeptidase_N-like_N_sf"/>
</dbReference>
<dbReference type="InterPro" id="IPR034015">
    <property type="entry name" value="M1_LTA4H"/>
</dbReference>
<dbReference type="FunFam" id="3.30.2010.30:FF:000001">
    <property type="entry name" value="Leukotriene A(4) hydrolase"/>
    <property type="match status" value="1"/>
</dbReference>
<keyword evidence="4" id="KW-0645">Protease</keyword>
<feature type="binding site" evidence="10">
    <location>
        <begin position="272"/>
        <end position="277"/>
    </location>
    <ligand>
        <name>a peptide</name>
        <dbReference type="ChEBI" id="CHEBI:60466"/>
    </ligand>
</feature>
<evidence type="ECO:0000256" key="3">
    <source>
        <dbReference type="ARBA" id="ARBA00022490"/>
    </source>
</evidence>
<dbReference type="SUPFAM" id="SSF48371">
    <property type="entry name" value="ARM repeat"/>
    <property type="match status" value="1"/>
</dbReference>
<dbReference type="Gene3D" id="1.10.20.140">
    <property type="match status" value="1"/>
</dbReference>
<dbReference type="InterPro" id="IPR016024">
    <property type="entry name" value="ARM-type_fold"/>
</dbReference>
<evidence type="ECO:0000256" key="2">
    <source>
        <dbReference type="ARBA" id="ARBA00010136"/>
    </source>
</evidence>
<dbReference type="InterPro" id="IPR014782">
    <property type="entry name" value="Peptidase_M1_dom"/>
</dbReference>
<dbReference type="VEuPathDB" id="FungiDB:DNF11_3086"/>
<evidence type="ECO:0000313" key="13">
    <source>
        <dbReference type="EMBL" id="AYO44036.1"/>
    </source>
</evidence>
<name>A0A3G2S843_MALR7</name>
<keyword evidence="13" id="KW-0808">Transferase</keyword>
<dbReference type="STRING" id="425264.A0A3G2S843"/>
<keyword evidence="8" id="KW-0482">Metalloprotease</keyword>
<dbReference type="Pfam" id="PF01715">
    <property type="entry name" value="IPPT"/>
    <property type="match status" value="1"/>
</dbReference>
<evidence type="ECO:0000256" key="1">
    <source>
        <dbReference type="ARBA" id="ARBA00004496"/>
    </source>
</evidence>
<dbReference type="SUPFAM" id="SSF52540">
    <property type="entry name" value="P-loop containing nucleoside triphosphate hydrolases"/>
    <property type="match status" value="1"/>
</dbReference>
<dbReference type="GO" id="GO:0052381">
    <property type="term" value="F:tRNA dimethylallyltransferase activity"/>
    <property type="evidence" value="ECO:0007669"/>
    <property type="project" value="InterPro"/>
</dbReference>
<dbReference type="GO" id="GO:0004301">
    <property type="term" value="F:epoxide hydrolase activity"/>
    <property type="evidence" value="ECO:0007669"/>
    <property type="project" value="TreeGrafter"/>
</dbReference>
<dbReference type="InterPro" id="IPR045357">
    <property type="entry name" value="Aminopeptidase_N-like_N"/>
</dbReference>
<feature type="active site" description="Proton donor" evidence="9">
    <location>
        <position position="390"/>
    </location>
</feature>
<dbReference type="InterPro" id="IPR038502">
    <property type="entry name" value="M1_LTA-4_hydro/amino_C_sf"/>
</dbReference>
<dbReference type="PRINTS" id="PR00756">
    <property type="entry name" value="ALADIPTASE"/>
</dbReference>
<evidence type="ECO:0000256" key="11">
    <source>
        <dbReference type="PIRSR" id="PIRSR634015-3"/>
    </source>
</evidence>
<keyword evidence="3" id="KW-0963">Cytoplasm</keyword>
<dbReference type="Proteomes" id="UP000269793">
    <property type="component" value="Chromosome V"/>
</dbReference>
<dbReference type="CDD" id="cd09599">
    <property type="entry name" value="M1_LTA4H"/>
    <property type="match status" value="1"/>
</dbReference>
<evidence type="ECO:0000256" key="9">
    <source>
        <dbReference type="PIRSR" id="PIRSR634015-1"/>
    </source>
</evidence>
<reference evidence="13 14" key="1">
    <citation type="submission" date="2018-10" db="EMBL/GenBank/DDBJ databases">
        <title>Complete genome sequence of Malassezia restricta CBS 7877.</title>
        <authorList>
            <person name="Morand S.C."/>
            <person name="Bertignac M."/>
            <person name="Iltis A."/>
            <person name="Kolder I."/>
            <person name="Pirovano W."/>
            <person name="Jourdain R."/>
            <person name="Clavaud C."/>
        </authorList>
    </citation>
    <scope>NUCLEOTIDE SEQUENCE [LARGE SCALE GENOMIC DNA]</scope>
    <source>
        <strain evidence="13 14">CBS 7877</strain>
    </source>
</reference>
<dbReference type="Gene3D" id="3.40.50.300">
    <property type="entry name" value="P-loop containing nucleotide triphosphate hydrolases"/>
    <property type="match status" value="1"/>
</dbReference>
<evidence type="ECO:0000256" key="6">
    <source>
        <dbReference type="ARBA" id="ARBA00022801"/>
    </source>
</evidence>
<feature type="binding site" evidence="10">
    <location>
        <begin position="575"/>
        <end position="577"/>
    </location>
    <ligand>
        <name>a peptide</name>
        <dbReference type="ChEBI" id="CHEBI:60466"/>
    </ligand>
</feature>
<feature type="binding site" evidence="11">
    <location>
        <position position="305"/>
    </location>
    <ligand>
        <name>Zn(2+)</name>
        <dbReference type="ChEBI" id="CHEBI:29105"/>
        <note>catalytic</note>
    </ligand>
</feature>
<keyword evidence="14" id="KW-1185">Reference proteome</keyword>
<dbReference type="SUPFAM" id="SSF63737">
    <property type="entry name" value="Leukotriene A4 hydrolase N-terminal domain"/>
    <property type="match status" value="1"/>
</dbReference>
<dbReference type="SMART" id="SM01263">
    <property type="entry name" value="Leuk-A4-hydro_C"/>
    <property type="match status" value="1"/>
</dbReference>
<gene>
    <name evidence="13" type="ORF">DNF11_3086</name>
</gene>
<comment type="subcellular location">
    <subcellularLocation>
        <location evidence="1">Cytoplasm</location>
    </subcellularLocation>
</comment>
<dbReference type="GO" id="GO:0008237">
    <property type="term" value="F:metallopeptidase activity"/>
    <property type="evidence" value="ECO:0007669"/>
    <property type="project" value="UniProtKB-KW"/>
</dbReference>
<dbReference type="GO" id="GO:0008270">
    <property type="term" value="F:zinc ion binding"/>
    <property type="evidence" value="ECO:0007669"/>
    <property type="project" value="InterPro"/>
</dbReference>
<dbReference type="OrthoDB" id="79562at2759"/>
<dbReference type="GO" id="GO:0008033">
    <property type="term" value="P:tRNA processing"/>
    <property type="evidence" value="ECO:0007669"/>
    <property type="project" value="InterPro"/>
</dbReference>
<feature type="binding site" evidence="11">
    <location>
        <position position="324"/>
    </location>
    <ligand>
        <name>Zn(2+)</name>
        <dbReference type="ChEBI" id="CHEBI:29105"/>
        <note>catalytic</note>
    </ligand>
</feature>
<dbReference type="HAMAP" id="MF_00185">
    <property type="entry name" value="IPP_trans"/>
    <property type="match status" value="1"/>
</dbReference>
<evidence type="ECO:0000256" key="7">
    <source>
        <dbReference type="ARBA" id="ARBA00022833"/>
    </source>
</evidence>
<organism evidence="13 14">
    <name type="scientific">Malassezia restricta (strain ATCC 96810 / NBRC 103918 / CBS 7877)</name>
    <name type="common">Seborrheic dermatitis infection agent</name>
    <dbReference type="NCBI Taxonomy" id="425264"/>
    <lineage>
        <taxon>Eukaryota</taxon>
        <taxon>Fungi</taxon>
        <taxon>Dikarya</taxon>
        <taxon>Basidiomycota</taxon>
        <taxon>Ustilaginomycotina</taxon>
        <taxon>Malasseziomycetes</taxon>
        <taxon>Malasseziales</taxon>
        <taxon>Malasseziaceae</taxon>
        <taxon>Malassezia</taxon>
    </lineage>
</organism>
<dbReference type="GO" id="GO:0005829">
    <property type="term" value="C:cytosol"/>
    <property type="evidence" value="ECO:0007669"/>
    <property type="project" value="TreeGrafter"/>
</dbReference>
<feature type="domain" description="Peptidase M1 leukotriene A4 hydrolase/aminopeptidase C-terminal" evidence="12">
    <location>
        <begin position="474"/>
        <end position="617"/>
    </location>
</feature>
<dbReference type="AlphaFoldDB" id="A0A3G2S843"/>
<comment type="similarity">
    <text evidence="2">Belongs to the peptidase M1 family.</text>
</comment>
<feature type="binding site" evidence="11">
    <location>
        <position position="301"/>
    </location>
    <ligand>
        <name>Zn(2+)</name>
        <dbReference type="ChEBI" id="CHEBI:29105"/>
        <note>catalytic</note>
    </ligand>
</feature>
<dbReference type="Pfam" id="PF17900">
    <property type="entry name" value="Peptidase_M1_N"/>
    <property type="match status" value="1"/>
</dbReference>
<evidence type="ECO:0000256" key="5">
    <source>
        <dbReference type="ARBA" id="ARBA00022723"/>
    </source>
</evidence>
<dbReference type="GO" id="GO:0004177">
    <property type="term" value="F:aminopeptidase activity"/>
    <property type="evidence" value="ECO:0007669"/>
    <property type="project" value="TreeGrafter"/>
</dbReference>
<dbReference type="PANTHER" id="PTHR45726:SF3">
    <property type="entry name" value="LEUKOTRIENE A-4 HYDROLASE"/>
    <property type="match status" value="1"/>
</dbReference>
<evidence type="ECO:0000256" key="8">
    <source>
        <dbReference type="ARBA" id="ARBA00023049"/>
    </source>
</evidence>
<sequence length="1067" mass="119827">MNWTPPAPTAVPAPPIPPIRDIHSCANVNDIKPLHLHLDWSIDWDAKCIRGAVTHELEVQKDGTAHATFDTSYLDIREVQVDGARAAYQLEARRGPLGEPLRIHLGERMAGDRVKVAIDYATTPKCTALGWLSASQTRAKKTPFLYSQCQAIHGRSLVPCMDTPSRKVTYTARVNSSIPVLMSALRRSSASDVYEFDQPVAIPTYLIAIVGGLLEFRALGPRTGVWAEPPDADAVQWEFERDAEPFLTAAEQVVSPYVWTRYDSVVLPPSFPYGGMENANLTTLTPSLVCGDRSATDVLLHELCHSWSGNLISCMNWESFWLNEGWTVYLERLLLEKLYGPAHRGFSYIIGAKALRDSLEGFQDTPRFQRLVPEFRDGEDPDDAFSSIPYDKGANFLLYLERVVGGLDVFAPYIQAYFTTFQGRSISTEEWKAHLLAYFATHPTASQALQTVDWDAWLHGEGLELPVRMEYDQTLAAEAFALAARWIKAIGDGVDGAFAASDMQGWNANQVVVFLERLHAGPRVPLSYAARLDETYSLSTAQNPEVRLRFYEVALEEQGGRYADEAAAWVASQGRMKYCRTIFKALYRVEPALAQRTFLENESFYHPIAAAMIRKDMRRHRDVVAVIGSTGTGKSQLAVDLARHAAQHLGMHAEAISADSMQTYVGLDVITNKADASEMEGIPHHLLSFLSPGQEYDITQFVADAGGLCAQLQQQGALPIVVGGTTYYVQHLLFPGRLVSQVPSTDYEGDVHARIASLPPDLRALWDALGDDPKAPPPPGDLWPLLAHLDLACAQRWHHRDHRKVYRSLRILRDTGVPQSAWLSAQDEEDRQHGRREPSRRLVLWVWSEREALHARLNARIQTMIERGLLDEIRDLRRIAGDAPTDYTRGIFQAIGYKEFDAYLTHGGDDRFAAAITDMQTATRRYAKRQTSWIRNQLLPEIRKAQERGEDVWLYLLDATDPAFWKERVSDPAHRILEAFIAHDPMPDPRAQSAAAAEQLAVPEQTGSRLERNRLVACDTCTSDEAQPFLYRENERDKHMQSRTHRMALKRRSRAAYIAEGRARARS</sequence>
<dbReference type="Pfam" id="PF01433">
    <property type="entry name" value="Peptidase_M1"/>
    <property type="match status" value="1"/>
</dbReference>
<dbReference type="InterPro" id="IPR001930">
    <property type="entry name" value="Peptidase_M1"/>
</dbReference>
<protein>
    <submittedName>
        <fullName evidence="13">tRNA delta(2)-isopentenylpyrophosphate transferase</fullName>
    </submittedName>
</protein>
<dbReference type="GO" id="GO:0006508">
    <property type="term" value="P:proteolysis"/>
    <property type="evidence" value="ECO:0007669"/>
    <property type="project" value="UniProtKB-KW"/>
</dbReference>
<dbReference type="PANTHER" id="PTHR45726">
    <property type="entry name" value="LEUKOTRIENE A-4 HYDROLASE"/>
    <property type="match status" value="1"/>
</dbReference>
<accession>A0A3G2S843</accession>
<dbReference type="InterPro" id="IPR027417">
    <property type="entry name" value="P-loop_NTPase"/>
</dbReference>
<keyword evidence="5 11" id="KW-0479">Metal-binding</keyword>
<keyword evidence="7 11" id="KW-0862">Zinc</keyword>
<feature type="active site" description="Proton acceptor" evidence="9">
    <location>
        <position position="302"/>
    </location>
</feature>
<dbReference type="InterPro" id="IPR018022">
    <property type="entry name" value="IPT"/>
</dbReference>
<dbReference type="SUPFAM" id="SSF55486">
    <property type="entry name" value="Metalloproteases ('zincins'), catalytic domain"/>
    <property type="match status" value="1"/>
</dbReference>